<evidence type="ECO:0000256" key="14">
    <source>
        <dbReference type="ARBA" id="ARBA00048122"/>
    </source>
</evidence>
<evidence type="ECO:0000256" key="3">
    <source>
        <dbReference type="ARBA" id="ARBA00012476"/>
    </source>
</evidence>
<dbReference type="Gene3D" id="2.70.150.10">
    <property type="entry name" value="Calcium-transporting ATPase, cytoplasmic transduction domain A"/>
    <property type="match status" value="1"/>
</dbReference>
<dbReference type="InterPro" id="IPR023214">
    <property type="entry name" value="HAD_sf"/>
</dbReference>
<dbReference type="FunFam" id="3.40.50.1000:FF:000211">
    <property type="entry name" value="Plasma membrane ATPase"/>
    <property type="match status" value="1"/>
</dbReference>
<dbReference type="NCBIfam" id="TIGR01647">
    <property type="entry name" value="ATPase-IIIA_H"/>
    <property type="match status" value="1"/>
</dbReference>
<dbReference type="GO" id="GO:0120029">
    <property type="term" value="P:proton export across plasma membrane"/>
    <property type="evidence" value="ECO:0007669"/>
    <property type="project" value="InterPro"/>
</dbReference>
<dbReference type="CDD" id="cd02076">
    <property type="entry name" value="P-type_ATPase_H"/>
    <property type="match status" value="1"/>
</dbReference>
<proteinExistence type="inferred from homology"/>
<dbReference type="InterPro" id="IPR023299">
    <property type="entry name" value="ATPase_P-typ_cyto_dom_N"/>
</dbReference>
<evidence type="ECO:0000256" key="1">
    <source>
        <dbReference type="ARBA" id="ARBA00004141"/>
    </source>
</evidence>
<evidence type="ECO:0000313" key="17">
    <source>
        <dbReference type="EMBL" id="KAF0930702.1"/>
    </source>
</evidence>
<keyword evidence="12" id="KW-0406">Ion transport</keyword>
<evidence type="ECO:0000313" key="18">
    <source>
        <dbReference type="Proteomes" id="UP000479710"/>
    </source>
</evidence>
<keyword evidence="10" id="KW-1278">Translocase</keyword>
<feature type="transmembrane region" description="Helical" evidence="15">
    <location>
        <begin position="806"/>
        <end position="827"/>
    </location>
</feature>
<dbReference type="OrthoDB" id="116380at2759"/>
<sequence>MEVANAMDAITKETVDLESIPVEEVLEQLKCTREGLTSEAAQQRIRVFGYNKLEEKQESKLLKFLGFMWNPLSWVMEAAAIMAIALAHGGRDARGKGMGIDYHDFVGIVLLLFINSTISFIEENNAGNAAAALMARLAPKAKVLRDGTWSELDASLLVPGDIISVKLGDIIPADARLLEGDPLKIDQSALTGESLPVTKHPGDGIYSGSTCKQGEIEAVVIATGIHTFFGKAAHLVESTTHVGHFQKVLTSIGNFCICSIAAGMVIELLVMYAVHERKYRQIVDNLLVLLIGGIPIAMPTVLSVTMAIGSHKLAQQGAITKRMTAIEEMAGMDVLCSDKTGTLTLNKLSVDKDLIEVFAKGVEKDDVVLMAARASRLENQDAIDFAIVSMLPDPKEARAGIQEVHFLPFNPTDKRTALTYLDAEGKMHRVSKGAPEQILNLASNKCEIERKVHHVIGNFAERGLRSLAVAYQEVPEGTKESPGGPWQFIGLLPLFDPPRHDSAETIRRALDLGVSVKMITGDQLAIGKETGRRLGMGTNMYPSSSLLGDKKDGDIAGLPVDELIEQADGFAGVFPEHKYEIVQRLQARKHICGMTGDGVNDAPALKKADIGIAVADATDAARSASDIVLTEPGLSVIISAVLTSRAIFQRMKNYTIYAVSITIRIVLGFLLLACFWKFDFPPLLVLVIAILNDGTIMTISKDKVKPSPYPDSWKLAEIFATGVIIGAYLAVTTVLFFWAAYKTQFFVHLFNVDTLNIKKIDTTDNELVARNTEKLASAVYLQVSTISQALIFVTRSRGWSFLERPGLLLMAAFVIAQLIATVLAAIVTWEVASIRGIGWRWAGAIWVYNIVIYLLLDPIKFAVRYGLSGKAWNLVIDNKVAFTNRKDFGREARVAAWAHEQRSFCNCVLPESIKVSAVRDVNALPEFPGIGDQCANHGVAKFTRLLADWSASDGYCLEIGSGTWDSWLMPLQKQADIVCSKVKEMKELSNGYNIVGLSQGNLIGRAVVEYCDDGPQVKNFVSLGGPHAGTASVPLCGSGIFCILADSLIKLEIYSDYVQKHLAPSGYMKIPTDIEDYLKGCRFLPKLNNEIPGERNATYKERFSSLENLVLIMFQDDAVLIPRETAWFGYYPDGAFDPVLPPQKTKLYMEDWIGLKTLDDDGRVQFVSVTGGHLGISKSDMRKYIVPYLKGKGKGKAWIAATWRAITNTIGEAFVLIN</sequence>
<comment type="similarity">
    <text evidence="2">Belongs to the cation transport ATPase (P-type) (TC 3.A.3) family. Type IIIA subfamily.</text>
</comment>
<dbReference type="Pfam" id="PF00690">
    <property type="entry name" value="Cation_ATPase_N"/>
    <property type="match status" value="1"/>
</dbReference>
<keyword evidence="9" id="KW-0460">Magnesium</keyword>
<dbReference type="GO" id="GO:0016020">
    <property type="term" value="C:membrane"/>
    <property type="evidence" value="ECO:0007669"/>
    <property type="project" value="UniProtKB-SubCell"/>
</dbReference>
<dbReference type="GO" id="GO:0046872">
    <property type="term" value="F:metal ion binding"/>
    <property type="evidence" value="ECO:0007669"/>
    <property type="project" value="UniProtKB-KW"/>
</dbReference>
<feature type="transmembrane region" description="Helical" evidence="15">
    <location>
        <begin position="655"/>
        <end position="676"/>
    </location>
</feature>
<dbReference type="Pfam" id="PF02089">
    <property type="entry name" value="Palm_thioest"/>
    <property type="match status" value="1"/>
</dbReference>
<dbReference type="SFLD" id="SFLDG00002">
    <property type="entry name" value="C1.7:_P-type_atpase_like"/>
    <property type="match status" value="1"/>
</dbReference>
<feature type="transmembrane region" description="Helical" evidence="15">
    <location>
        <begin position="252"/>
        <end position="274"/>
    </location>
</feature>
<evidence type="ECO:0000256" key="5">
    <source>
        <dbReference type="ARBA" id="ARBA00022692"/>
    </source>
</evidence>
<dbReference type="InterPro" id="IPR001757">
    <property type="entry name" value="P_typ_ATPase"/>
</dbReference>
<dbReference type="GO" id="GO:0008553">
    <property type="term" value="F:P-type proton-exporting transporter activity"/>
    <property type="evidence" value="ECO:0007669"/>
    <property type="project" value="UniProtKB-EC"/>
</dbReference>
<dbReference type="SUPFAM" id="SSF56784">
    <property type="entry name" value="HAD-like"/>
    <property type="match status" value="1"/>
</dbReference>
<dbReference type="GO" id="GO:0016887">
    <property type="term" value="F:ATP hydrolysis activity"/>
    <property type="evidence" value="ECO:0007669"/>
    <property type="project" value="InterPro"/>
</dbReference>
<evidence type="ECO:0000256" key="2">
    <source>
        <dbReference type="ARBA" id="ARBA00008804"/>
    </source>
</evidence>
<dbReference type="PROSITE" id="PS00154">
    <property type="entry name" value="ATPASE_E1_E2"/>
    <property type="match status" value="1"/>
</dbReference>
<evidence type="ECO:0000256" key="11">
    <source>
        <dbReference type="ARBA" id="ARBA00022989"/>
    </source>
</evidence>
<dbReference type="InterPro" id="IPR023298">
    <property type="entry name" value="ATPase_P-typ_TM_dom_sf"/>
</dbReference>
<feature type="transmembrane region" description="Helical" evidence="15">
    <location>
        <begin position="682"/>
        <end position="699"/>
    </location>
</feature>
<feature type="transmembrane region" description="Helical" evidence="15">
    <location>
        <begin position="72"/>
        <end position="90"/>
    </location>
</feature>
<dbReference type="SUPFAM" id="SSF81665">
    <property type="entry name" value="Calcium ATPase, transmembrane domain M"/>
    <property type="match status" value="1"/>
</dbReference>
<keyword evidence="4" id="KW-0597">Phosphoprotein</keyword>
<dbReference type="Pfam" id="PF00122">
    <property type="entry name" value="E1-E2_ATPase"/>
    <property type="match status" value="1"/>
</dbReference>
<dbReference type="FunFam" id="3.40.1110.10:FF:000004">
    <property type="entry name" value="Plasma membrane ATPase"/>
    <property type="match status" value="1"/>
</dbReference>
<keyword evidence="6" id="KW-0479">Metal-binding</keyword>
<keyword evidence="18" id="KW-1185">Reference proteome</keyword>
<dbReference type="NCBIfam" id="TIGR01494">
    <property type="entry name" value="ATPase_P-type"/>
    <property type="match status" value="2"/>
</dbReference>
<evidence type="ECO:0000256" key="15">
    <source>
        <dbReference type="SAM" id="Phobius"/>
    </source>
</evidence>
<name>A0A6G1F1K4_9ORYZ</name>
<comment type="caution">
    <text evidence="17">The sequence shown here is derived from an EMBL/GenBank/DDBJ whole genome shotgun (WGS) entry which is preliminary data.</text>
</comment>
<keyword evidence="11 15" id="KW-1133">Transmembrane helix</keyword>
<dbReference type="SMART" id="SM00831">
    <property type="entry name" value="Cation_ATPase_N"/>
    <property type="match status" value="1"/>
</dbReference>
<accession>A0A6G1F1K4</accession>
<gene>
    <name evidence="17" type="ORF">E2562_034642</name>
</gene>
<evidence type="ECO:0000256" key="8">
    <source>
        <dbReference type="ARBA" id="ARBA00022840"/>
    </source>
</evidence>
<evidence type="ECO:0000256" key="6">
    <source>
        <dbReference type="ARBA" id="ARBA00022723"/>
    </source>
</evidence>
<evidence type="ECO:0000256" key="4">
    <source>
        <dbReference type="ARBA" id="ARBA00022553"/>
    </source>
</evidence>
<dbReference type="InterPro" id="IPR059000">
    <property type="entry name" value="ATPase_P-type_domA"/>
</dbReference>
<dbReference type="InterPro" id="IPR008250">
    <property type="entry name" value="ATPase_P-typ_transduc_dom_A_sf"/>
</dbReference>
<evidence type="ECO:0000256" key="12">
    <source>
        <dbReference type="ARBA" id="ARBA00023065"/>
    </source>
</evidence>
<evidence type="ECO:0000256" key="7">
    <source>
        <dbReference type="ARBA" id="ARBA00022741"/>
    </source>
</evidence>
<dbReference type="InterPro" id="IPR018303">
    <property type="entry name" value="ATPase_P-typ_P_site"/>
</dbReference>
<dbReference type="Gene3D" id="3.40.50.1000">
    <property type="entry name" value="HAD superfamily/HAD-like"/>
    <property type="match status" value="1"/>
</dbReference>
<organism evidence="17 18">
    <name type="scientific">Oryza meyeriana var. granulata</name>
    <dbReference type="NCBI Taxonomy" id="110450"/>
    <lineage>
        <taxon>Eukaryota</taxon>
        <taxon>Viridiplantae</taxon>
        <taxon>Streptophyta</taxon>
        <taxon>Embryophyta</taxon>
        <taxon>Tracheophyta</taxon>
        <taxon>Spermatophyta</taxon>
        <taxon>Magnoliopsida</taxon>
        <taxon>Liliopsida</taxon>
        <taxon>Poales</taxon>
        <taxon>Poaceae</taxon>
        <taxon>BOP clade</taxon>
        <taxon>Oryzoideae</taxon>
        <taxon>Oryzeae</taxon>
        <taxon>Oryzinae</taxon>
        <taxon>Oryza</taxon>
        <taxon>Oryza meyeriana</taxon>
    </lineage>
</organism>
<dbReference type="PRINTS" id="PR00119">
    <property type="entry name" value="CATATPASE"/>
</dbReference>
<feature type="transmembrane region" description="Helical" evidence="15">
    <location>
        <begin position="286"/>
        <end position="308"/>
    </location>
</feature>
<feature type="transmembrane region" description="Helical" evidence="15">
    <location>
        <begin position="102"/>
        <end position="121"/>
    </location>
</feature>
<keyword evidence="8" id="KW-0067">ATP-binding</keyword>
<dbReference type="PANTHER" id="PTHR42861">
    <property type="entry name" value="CALCIUM-TRANSPORTING ATPASE"/>
    <property type="match status" value="1"/>
</dbReference>
<evidence type="ECO:0000259" key="16">
    <source>
        <dbReference type="SMART" id="SM00831"/>
    </source>
</evidence>
<keyword evidence="13 15" id="KW-0472">Membrane</keyword>
<protein>
    <recommendedName>
        <fullName evidence="3">P-type H(+)-exporting transporter</fullName>
        <ecNumber evidence="3">7.1.2.1</ecNumber>
    </recommendedName>
</protein>
<dbReference type="EMBL" id="SPHZ02000002">
    <property type="protein sequence ID" value="KAF0930702.1"/>
    <property type="molecule type" value="Genomic_DNA"/>
</dbReference>
<dbReference type="PRINTS" id="PR00120">
    <property type="entry name" value="HATPASE"/>
</dbReference>
<evidence type="ECO:0000256" key="13">
    <source>
        <dbReference type="ARBA" id="ARBA00023136"/>
    </source>
</evidence>
<dbReference type="SFLD" id="SFLDF00027">
    <property type="entry name" value="p-type_atpase"/>
    <property type="match status" value="1"/>
</dbReference>
<keyword evidence="12" id="KW-0813">Transport</keyword>
<comment type="subcellular location">
    <subcellularLocation>
        <location evidence="1">Membrane</location>
        <topology evidence="1">Multi-pass membrane protein</topology>
    </subcellularLocation>
</comment>
<dbReference type="GO" id="GO:0005524">
    <property type="term" value="F:ATP binding"/>
    <property type="evidence" value="ECO:0007669"/>
    <property type="project" value="UniProtKB-KW"/>
</dbReference>
<dbReference type="FunFam" id="2.70.150.10:FF:000004">
    <property type="entry name" value="Plasma membrane ATPase"/>
    <property type="match status" value="1"/>
</dbReference>
<keyword evidence="7" id="KW-0547">Nucleotide-binding</keyword>
<feature type="transmembrane region" description="Helical" evidence="15">
    <location>
        <begin position="775"/>
        <end position="794"/>
    </location>
</feature>
<feature type="domain" description="Cation-transporting P-type ATPase N-terminal" evidence="16">
    <location>
        <begin position="16"/>
        <end position="88"/>
    </location>
</feature>
<dbReference type="AlphaFoldDB" id="A0A6G1F1K4"/>
<dbReference type="InterPro" id="IPR036412">
    <property type="entry name" value="HAD-like_sf"/>
</dbReference>
<feature type="transmembrane region" description="Helical" evidence="15">
    <location>
        <begin position="839"/>
        <end position="856"/>
    </location>
</feature>
<comment type="catalytic activity">
    <reaction evidence="14">
        <text>ATP + H2O + H(+)(in) = ADP + phosphate + 2 H(+)(out)</text>
        <dbReference type="Rhea" id="RHEA:20852"/>
        <dbReference type="ChEBI" id="CHEBI:15377"/>
        <dbReference type="ChEBI" id="CHEBI:15378"/>
        <dbReference type="ChEBI" id="CHEBI:30616"/>
        <dbReference type="ChEBI" id="CHEBI:43474"/>
        <dbReference type="ChEBI" id="CHEBI:456216"/>
        <dbReference type="EC" id="7.1.2.1"/>
    </reaction>
</comment>
<dbReference type="EC" id="7.1.2.1" evidence="3"/>
<dbReference type="InterPro" id="IPR029058">
    <property type="entry name" value="AB_hydrolase_fold"/>
</dbReference>
<feature type="transmembrane region" description="Helical" evidence="15">
    <location>
        <begin position="719"/>
        <end position="741"/>
    </location>
</feature>
<reference evidence="17 18" key="1">
    <citation type="submission" date="2019-11" db="EMBL/GenBank/DDBJ databases">
        <title>Whole genome sequence of Oryza granulata.</title>
        <authorList>
            <person name="Li W."/>
        </authorList>
    </citation>
    <scope>NUCLEOTIDE SEQUENCE [LARGE SCALE GENOMIC DNA]</scope>
    <source>
        <strain evidence="18">cv. Menghai</strain>
        <tissue evidence="17">Leaf</tissue>
    </source>
</reference>
<evidence type="ECO:0000256" key="10">
    <source>
        <dbReference type="ARBA" id="ARBA00022967"/>
    </source>
</evidence>
<evidence type="ECO:0000256" key="9">
    <source>
        <dbReference type="ARBA" id="ARBA00022842"/>
    </source>
</evidence>
<dbReference type="InterPro" id="IPR044492">
    <property type="entry name" value="P_typ_ATPase_HD_dom"/>
</dbReference>
<dbReference type="InterPro" id="IPR006534">
    <property type="entry name" value="P-type_ATPase_IIIA"/>
</dbReference>
<dbReference type="Pfam" id="PF00702">
    <property type="entry name" value="Hydrolase"/>
    <property type="match status" value="1"/>
</dbReference>
<dbReference type="SUPFAM" id="SSF53474">
    <property type="entry name" value="alpha/beta-Hydrolases"/>
    <property type="match status" value="1"/>
</dbReference>
<dbReference type="Gene3D" id="3.40.50.1820">
    <property type="entry name" value="alpha/beta hydrolase"/>
    <property type="match status" value="1"/>
</dbReference>
<dbReference type="SFLD" id="SFLDS00003">
    <property type="entry name" value="Haloacid_Dehalogenase"/>
    <property type="match status" value="1"/>
</dbReference>
<dbReference type="Gene3D" id="1.20.1110.10">
    <property type="entry name" value="Calcium-transporting ATPase, transmembrane domain"/>
    <property type="match status" value="1"/>
</dbReference>
<dbReference type="Gene3D" id="3.40.1110.10">
    <property type="entry name" value="Calcium-transporting ATPase, cytoplasmic domain N"/>
    <property type="match status" value="1"/>
</dbReference>
<keyword evidence="5 15" id="KW-0812">Transmembrane</keyword>
<dbReference type="InterPro" id="IPR004014">
    <property type="entry name" value="ATPase_P-typ_cation-transptr_N"/>
</dbReference>
<dbReference type="Proteomes" id="UP000479710">
    <property type="component" value="Unassembled WGS sequence"/>
</dbReference>
<dbReference type="SUPFAM" id="SSF81653">
    <property type="entry name" value="Calcium ATPase, transduction domain A"/>
    <property type="match status" value="1"/>
</dbReference>